<evidence type="ECO:0000256" key="1">
    <source>
        <dbReference type="SAM" id="MobiDB-lite"/>
    </source>
</evidence>
<dbReference type="AlphaFoldDB" id="A0AAN9NDH6"/>
<protein>
    <submittedName>
        <fullName evidence="2">Uncharacterized protein</fullName>
    </submittedName>
</protein>
<dbReference type="Proteomes" id="UP001374584">
    <property type="component" value="Unassembled WGS sequence"/>
</dbReference>
<feature type="region of interest" description="Disordered" evidence="1">
    <location>
        <begin position="218"/>
        <end position="241"/>
    </location>
</feature>
<accession>A0AAN9NDH6</accession>
<keyword evidence="3" id="KW-1185">Reference proteome</keyword>
<evidence type="ECO:0000313" key="2">
    <source>
        <dbReference type="EMBL" id="KAK7368452.1"/>
    </source>
</evidence>
<gene>
    <name evidence="2" type="ORF">VNO80_10478</name>
</gene>
<dbReference type="PANTHER" id="PTHR37710:SF1">
    <property type="entry name" value="TRANSMEMBRANE PROTEIN"/>
    <property type="match status" value="1"/>
</dbReference>
<evidence type="ECO:0000313" key="3">
    <source>
        <dbReference type="Proteomes" id="UP001374584"/>
    </source>
</evidence>
<dbReference type="PANTHER" id="PTHR37710">
    <property type="entry name" value="TRANSMEMBRANE PROTEIN"/>
    <property type="match status" value="1"/>
</dbReference>
<organism evidence="2 3">
    <name type="scientific">Phaseolus coccineus</name>
    <name type="common">Scarlet runner bean</name>
    <name type="synonym">Phaseolus multiflorus</name>
    <dbReference type="NCBI Taxonomy" id="3886"/>
    <lineage>
        <taxon>Eukaryota</taxon>
        <taxon>Viridiplantae</taxon>
        <taxon>Streptophyta</taxon>
        <taxon>Embryophyta</taxon>
        <taxon>Tracheophyta</taxon>
        <taxon>Spermatophyta</taxon>
        <taxon>Magnoliopsida</taxon>
        <taxon>eudicotyledons</taxon>
        <taxon>Gunneridae</taxon>
        <taxon>Pentapetalae</taxon>
        <taxon>rosids</taxon>
        <taxon>fabids</taxon>
        <taxon>Fabales</taxon>
        <taxon>Fabaceae</taxon>
        <taxon>Papilionoideae</taxon>
        <taxon>50 kb inversion clade</taxon>
        <taxon>NPAAA clade</taxon>
        <taxon>indigoferoid/millettioid clade</taxon>
        <taxon>Phaseoleae</taxon>
        <taxon>Phaseolus</taxon>
    </lineage>
</organism>
<proteinExistence type="predicted"/>
<reference evidence="2 3" key="1">
    <citation type="submission" date="2024-01" db="EMBL/GenBank/DDBJ databases">
        <title>The genomes of 5 underutilized Papilionoideae crops provide insights into root nodulation and disease resistanc.</title>
        <authorList>
            <person name="Jiang F."/>
        </authorList>
    </citation>
    <scope>NUCLEOTIDE SEQUENCE [LARGE SCALE GENOMIC DNA]</scope>
    <source>
        <strain evidence="2">JINMINGXINNONG_FW02</strain>
        <tissue evidence="2">Leaves</tissue>
    </source>
</reference>
<comment type="caution">
    <text evidence="2">The sequence shown here is derived from an EMBL/GenBank/DDBJ whole genome shotgun (WGS) entry which is preliminary data.</text>
</comment>
<name>A0AAN9NDH6_PHACN</name>
<sequence>MDMPPLNFLCHPKAKETARMNSSRNRPLHTCGLSFLAIVDIVMGKTQHINGHLGSTLKRVTKLTKFALPLIYAMQIQWLAILSFIDDAILAIEKVTEKLFPPSTRVFDKVDEVVVMMVYLPEKFEGAMNKFPTIIHEVPFLNWALTPVISRLNSLVSTLNHWGHKNSRSNEKTIGDRSCNEGYMDSSNDIENLENFPPIISECEYKGTHDMALRSQEKGSYKDVLERGKKENPEEKMENGCEVEKVNGGDDCECKEGREKNDDGIVKYQVGESVKDALVELFESAWLMKAGSY</sequence>
<dbReference type="EMBL" id="JAYMYR010000004">
    <property type="protein sequence ID" value="KAK7368452.1"/>
    <property type="molecule type" value="Genomic_DNA"/>
</dbReference>